<organism evidence="1 2">
    <name type="scientific">Marinobacter nauticus</name>
    <name type="common">Marinobacter hydrocarbonoclasticus</name>
    <name type="synonym">Marinobacter aquaeolei</name>
    <dbReference type="NCBI Taxonomy" id="2743"/>
    <lineage>
        <taxon>Bacteria</taxon>
        <taxon>Pseudomonadati</taxon>
        <taxon>Pseudomonadota</taxon>
        <taxon>Gammaproteobacteria</taxon>
        <taxon>Pseudomonadales</taxon>
        <taxon>Marinobacteraceae</taxon>
        <taxon>Marinobacter</taxon>
    </lineage>
</organism>
<dbReference type="AlphaFoldDB" id="A0A3B8WCD8"/>
<dbReference type="GO" id="GO:0016740">
    <property type="term" value="F:transferase activity"/>
    <property type="evidence" value="ECO:0007669"/>
    <property type="project" value="UniProtKB-KW"/>
</dbReference>
<proteinExistence type="predicted"/>
<name>A0A3B8WCD8_MARNT</name>
<accession>A0A3B8WCD8</accession>
<evidence type="ECO:0000313" key="2">
    <source>
        <dbReference type="Proteomes" id="UP000261325"/>
    </source>
</evidence>
<sequence length="21" mass="2274">AFQAIAPATEDGLYLVPRVIE</sequence>
<reference evidence="1 2" key="1">
    <citation type="journal article" date="2018" name="Nat. Biotechnol.">
        <title>A standardized bacterial taxonomy based on genome phylogeny substantially revises the tree of life.</title>
        <authorList>
            <person name="Parks D.H."/>
            <person name="Chuvochina M."/>
            <person name="Waite D.W."/>
            <person name="Rinke C."/>
            <person name="Skarshewski A."/>
            <person name="Chaumeil P.A."/>
            <person name="Hugenholtz P."/>
        </authorList>
    </citation>
    <scope>NUCLEOTIDE SEQUENCE [LARGE SCALE GENOMIC DNA]</scope>
    <source>
        <strain evidence="1">UBA9049</strain>
    </source>
</reference>
<keyword evidence="1" id="KW-0808">Transferase</keyword>
<evidence type="ECO:0000313" key="1">
    <source>
        <dbReference type="EMBL" id="HAC26936.1"/>
    </source>
</evidence>
<dbReference type="Proteomes" id="UP000261325">
    <property type="component" value="Unassembled WGS sequence"/>
</dbReference>
<dbReference type="EMBL" id="DLYI01000043">
    <property type="protein sequence ID" value="HAC26936.1"/>
    <property type="molecule type" value="Genomic_DNA"/>
</dbReference>
<feature type="non-terminal residue" evidence="1">
    <location>
        <position position="1"/>
    </location>
</feature>
<protein>
    <submittedName>
        <fullName evidence="1">Asp-tRNA(Asn)/Glu-tRNA(Gln) amidotransferase GatCAB subunit C</fullName>
    </submittedName>
</protein>
<comment type="caution">
    <text evidence="1">The sequence shown here is derived from an EMBL/GenBank/DDBJ whole genome shotgun (WGS) entry which is preliminary data.</text>
</comment>
<gene>
    <name evidence="1" type="ORF">DCF82_03820</name>
</gene>